<evidence type="ECO:0000313" key="1">
    <source>
        <dbReference type="EMBL" id="CAI9955693.1"/>
    </source>
</evidence>
<dbReference type="EMBL" id="CAXDID020000010">
    <property type="protein sequence ID" value="CAL5979379.1"/>
    <property type="molecule type" value="Genomic_DNA"/>
</dbReference>
<dbReference type="EMBL" id="CATOUU010000865">
    <property type="protein sequence ID" value="CAI9955693.1"/>
    <property type="molecule type" value="Genomic_DNA"/>
</dbReference>
<proteinExistence type="predicted"/>
<evidence type="ECO:0000313" key="2">
    <source>
        <dbReference type="EMBL" id="CAL5979379.1"/>
    </source>
</evidence>
<organism evidence="1">
    <name type="scientific">Hexamita inflata</name>
    <dbReference type="NCBI Taxonomy" id="28002"/>
    <lineage>
        <taxon>Eukaryota</taxon>
        <taxon>Metamonada</taxon>
        <taxon>Diplomonadida</taxon>
        <taxon>Hexamitidae</taxon>
        <taxon>Hexamitinae</taxon>
        <taxon>Hexamita</taxon>
    </lineage>
</organism>
<name>A0AA86V2Y8_9EUKA</name>
<protein>
    <submittedName>
        <fullName evidence="2">Hypothetical_protein</fullName>
    </submittedName>
</protein>
<reference evidence="2 3" key="2">
    <citation type="submission" date="2024-07" db="EMBL/GenBank/DDBJ databases">
        <authorList>
            <person name="Akdeniz Z."/>
        </authorList>
    </citation>
    <scope>NUCLEOTIDE SEQUENCE [LARGE SCALE GENOMIC DNA]</scope>
</reference>
<dbReference type="AlphaFoldDB" id="A0AA86V2Y8"/>
<evidence type="ECO:0000313" key="3">
    <source>
        <dbReference type="Proteomes" id="UP001642409"/>
    </source>
</evidence>
<keyword evidence="3" id="KW-1185">Reference proteome</keyword>
<gene>
    <name evidence="1" type="ORF">HINF_LOCUS43338</name>
    <name evidence="2" type="ORF">HINF_LOCUS5526</name>
</gene>
<dbReference type="Proteomes" id="UP001642409">
    <property type="component" value="Unassembled WGS sequence"/>
</dbReference>
<comment type="caution">
    <text evidence="1">The sequence shown here is derived from an EMBL/GenBank/DDBJ whole genome shotgun (WGS) entry which is preliminary data.</text>
</comment>
<sequence>MNFINSIILESQLQKKSYLTFKQLHLIPLTRVLSSSYVDERCQMRAISSARLPAHRNSTLDKTACVRSIIAHFLFLAVEASQNQQQHAFLGAFSTISDAAALQIFAFMIPAEVSAFEQLCGRVFGHLCSLGRFLCVFFGLKRRNICYSRRICTTLMRQWTEYVLLLVAETGRLFLSPDTKRNTCVKVCTQTQRTKDNVADTIALHKLMKPTAACREGSAMFRASLKIRLELKFKHLASSSPLQFCASEFELACPANVSYLQFTHIYLKFQNREKAEGLVIVHLLVICIKFKICSVIFMCIQENHTQSFTCKAGFKAEAHTDIMLEFCGFLFNQNGTIMKPRTTGFLHVQAAGAELLRRHTSYVAAT</sequence>
<accession>A0AA86V2Y8</accession>
<reference evidence="1" key="1">
    <citation type="submission" date="2023-06" db="EMBL/GenBank/DDBJ databases">
        <authorList>
            <person name="Kurt Z."/>
        </authorList>
    </citation>
    <scope>NUCLEOTIDE SEQUENCE</scope>
</reference>